<evidence type="ECO:0000313" key="2">
    <source>
        <dbReference type="Proteomes" id="UP000244384"/>
    </source>
</evidence>
<dbReference type="KEGG" id="aez:C3E78_13720"/>
<reference evidence="2" key="1">
    <citation type="submission" date="2018-01" db="EMBL/GenBank/DDBJ databases">
        <authorList>
            <person name="Li J."/>
        </authorList>
    </citation>
    <scope>NUCLEOTIDE SEQUENCE [LARGE SCALE GENOMIC DNA]</scope>
    <source>
        <strain evidence="2">592</strain>
    </source>
</reference>
<accession>A0A5F2EX13</accession>
<keyword evidence="2" id="KW-1185">Reference proteome</keyword>
<accession>A0A2S0WPK4</accession>
<dbReference type="EMBL" id="CP026952">
    <property type="protein sequence ID" value="AWB93174.1"/>
    <property type="molecule type" value="Genomic_DNA"/>
</dbReference>
<organism evidence="1 2">
    <name type="scientific">Aeromicrobium chenweiae</name>
    <dbReference type="NCBI Taxonomy" id="2079793"/>
    <lineage>
        <taxon>Bacteria</taxon>
        <taxon>Bacillati</taxon>
        <taxon>Actinomycetota</taxon>
        <taxon>Actinomycetes</taxon>
        <taxon>Propionibacteriales</taxon>
        <taxon>Nocardioidaceae</taxon>
        <taxon>Aeromicrobium</taxon>
    </lineage>
</organism>
<dbReference type="AlphaFoldDB" id="A0A2S0WPK4"/>
<gene>
    <name evidence="1" type="ORF">C3E78_13720</name>
</gene>
<name>A0A2S0WPK4_9ACTN</name>
<proteinExistence type="predicted"/>
<sequence>MTRLVAALAAVLMALAGCGGSSSDAGTPKKAATTIAPAVRTVAELEAALPRTNQVPGGDKKVFACPGEAFCRAHRNRVSVGVELEPSLTGEQVKKRYGAYVLPEDLQVTAEAWKDPSAAERAVAEGRAKEEPFVGNFATKGENTSETSYSFGSKGVGTIDDLTMGGWQGYVGRREEVLTNPQGHTDSGPVVRVAMHLWNGNTTLQVVASVLDAEERAGDAEALARKVTEEYIGRLG</sequence>
<dbReference type="PROSITE" id="PS51257">
    <property type="entry name" value="PROKAR_LIPOPROTEIN"/>
    <property type="match status" value="1"/>
</dbReference>
<dbReference type="Proteomes" id="UP000244384">
    <property type="component" value="Chromosome"/>
</dbReference>
<dbReference type="RefSeq" id="WP_108579287.1">
    <property type="nucleotide sequence ID" value="NZ_CP026952.1"/>
</dbReference>
<protein>
    <submittedName>
        <fullName evidence="1">Uncharacterized protein</fullName>
    </submittedName>
</protein>
<dbReference type="OrthoDB" id="10002231at2"/>
<evidence type="ECO:0000313" key="1">
    <source>
        <dbReference type="EMBL" id="AWB93174.1"/>
    </source>
</evidence>